<evidence type="ECO:0000313" key="2">
    <source>
        <dbReference type="EMBL" id="GGA76929.1"/>
    </source>
</evidence>
<name>A0A916W8V8_9BACT</name>
<dbReference type="Proteomes" id="UP000648801">
    <property type="component" value="Unassembled WGS sequence"/>
</dbReference>
<dbReference type="EMBL" id="BMJB01000003">
    <property type="protein sequence ID" value="GGA76929.1"/>
    <property type="molecule type" value="Genomic_DNA"/>
</dbReference>
<dbReference type="RefSeq" id="WP_188760388.1">
    <property type="nucleotide sequence ID" value="NZ_BMJB01000003.1"/>
</dbReference>
<accession>A0A916W8V8</accession>
<feature type="transmembrane region" description="Helical" evidence="1">
    <location>
        <begin position="108"/>
        <end position="133"/>
    </location>
</feature>
<feature type="transmembrane region" description="Helical" evidence="1">
    <location>
        <begin position="75"/>
        <end position="102"/>
    </location>
</feature>
<reference evidence="2" key="2">
    <citation type="submission" date="2020-09" db="EMBL/GenBank/DDBJ databases">
        <authorList>
            <person name="Sun Q."/>
            <person name="Zhou Y."/>
        </authorList>
    </citation>
    <scope>NUCLEOTIDE SEQUENCE</scope>
    <source>
        <strain evidence="2">CGMCC 1.15447</strain>
    </source>
</reference>
<dbReference type="AlphaFoldDB" id="A0A916W8V8"/>
<organism evidence="2 3">
    <name type="scientific">Edaphobacter acidisoli</name>
    <dbReference type="NCBI Taxonomy" id="2040573"/>
    <lineage>
        <taxon>Bacteria</taxon>
        <taxon>Pseudomonadati</taxon>
        <taxon>Acidobacteriota</taxon>
        <taxon>Terriglobia</taxon>
        <taxon>Terriglobales</taxon>
        <taxon>Acidobacteriaceae</taxon>
        <taxon>Edaphobacter</taxon>
    </lineage>
</organism>
<keyword evidence="1" id="KW-0812">Transmembrane</keyword>
<gene>
    <name evidence="2" type="ORF">GCM10011507_30330</name>
</gene>
<comment type="caution">
    <text evidence="2">The sequence shown here is derived from an EMBL/GenBank/DDBJ whole genome shotgun (WGS) entry which is preliminary data.</text>
</comment>
<feature type="transmembrane region" description="Helical" evidence="1">
    <location>
        <begin position="154"/>
        <end position="171"/>
    </location>
</feature>
<sequence>MTHPLSPLSTSDRVLLRLMVRFVPIDEREDWLRCWRAELWHRRYPRARVSKSAVDLYPGLVSDAMWLRAESWRQAFTGTASLCIASLVVALLFAMLPLLVFFGGVHGLGVFVAANTNLFLCEAALVALVSFATSSRVVEHASPAAPFSRLRTQMFLAAKLVLVLLITFLLSEDLARTFYGVHPFTAEILQPQFFVVMALLGQRWNFSDQDSRCKHCLRVLALPARVGRPSWNFLDSNGTEFVCKDGHGLLSVPEIETSWRPSSRWIAA</sequence>
<evidence type="ECO:0000313" key="3">
    <source>
        <dbReference type="Proteomes" id="UP000648801"/>
    </source>
</evidence>
<proteinExistence type="predicted"/>
<evidence type="ECO:0000256" key="1">
    <source>
        <dbReference type="SAM" id="Phobius"/>
    </source>
</evidence>
<keyword evidence="3" id="KW-1185">Reference proteome</keyword>
<keyword evidence="1" id="KW-1133">Transmembrane helix</keyword>
<keyword evidence="1" id="KW-0472">Membrane</keyword>
<protein>
    <submittedName>
        <fullName evidence="2">Uncharacterized protein</fullName>
    </submittedName>
</protein>
<reference evidence="2" key="1">
    <citation type="journal article" date="2014" name="Int. J. Syst. Evol. Microbiol.">
        <title>Complete genome sequence of Corynebacterium casei LMG S-19264T (=DSM 44701T), isolated from a smear-ripened cheese.</title>
        <authorList>
            <consortium name="US DOE Joint Genome Institute (JGI-PGF)"/>
            <person name="Walter F."/>
            <person name="Albersmeier A."/>
            <person name="Kalinowski J."/>
            <person name="Ruckert C."/>
        </authorList>
    </citation>
    <scope>NUCLEOTIDE SEQUENCE</scope>
    <source>
        <strain evidence="2">CGMCC 1.15447</strain>
    </source>
</reference>